<dbReference type="InterPro" id="IPR037522">
    <property type="entry name" value="HD_GYP_dom"/>
</dbReference>
<dbReference type="PANTHER" id="PTHR43155">
    <property type="entry name" value="CYCLIC DI-GMP PHOSPHODIESTERASE PA4108-RELATED"/>
    <property type="match status" value="1"/>
</dbReference>
<proteinExistence type="predicted"/>
<dbReference type="InterPro" id="IPR006674">
    <property type="entry name" value="HD_domain"/>
</dbReference>
<dbReference type="PROSITE" id="PS51831">
    <property type="entry name" value="HD"/>
    <property type="match status" value="1"/>
</dbReference>
<accession>X1U4K8</accession>
<dbReference type="SUPFAM" id="SSF109604">
    <property type="entry name" value="HD-domain/PDEase-like"/>
    <property type="match status" value="1"/>
</dbReference>
<protein>
    <submittedName>
        <fullName evidence="3">Uncharacterized protein</fullName>
    </submittedName>
</protein>
<comment type="caution">
    <text evidence="3">The sequence shown here is derived from an EMBL/GenBank/DDBJ whole genome shotgun (WGS) entry which is preliminary data.</text>
</comment>
<evidence type="ECO:0000313" key="3">
    <source>
        <dbReference type="EMBL" id="GAJ12434.1"/>
    </source>
</evidence>
<dbReference type="EMBL" id="BARW01031043">
    <property type="protein sequence ID" value="GAJ12434.1"/>
    <property type="molecule type" value="Genomic_DNA"/>
</dbReference>
<dbReference type="Gene3D" id="1.10.3210.10">
    <property type="entry name" value="Hypothetical protein af1432"/>
    <property type="match status" value="1"/>
</dbReference>
<dbReference type="AlphaFoldDB" id="X1U4K8"/>
<sequence length="158" mass="17797">MEKIRLAGLIHDIGKIGVRECVLKKQGKLTAKEYQHVKYHCELGEHILAPIVEDEEILKVVRHHHERYDGTGYPDRLRESQISLGARILAVADTYDAITSERPYRQAMSHDAARIEIECSKSTQFDPEVVDIFLRIAHGQSPSTTSASLKNPGLQEAI</sequence>
<evidence type="ECO:0000259" key="1">
    <source>
        <dbReference type="PROSITE" id="PS51831"/>
    </source>
</evidence>
<reference evidence="3" key="1">
    <citation type="journal article" date="2014" name="Front. Microbiol.">
        <title>High frequency of phylogenetically diverse reductive dehalogenase-homologous genes in deep subseafloor sedimentary metagenomes.</title>
        <authorList>
            <person name="Kawai M."/>
            <person name="Futagami T."/>
            <person name="Toyoda A."/>
            <person name="Takaki Y."/>
            <person name="Nishi S."/>
            <person name="Hori S."/>
            <person name="Arai W."/>
            <person name="Tsubouchi T."/>
            <person name="Morono Y."/>
            <person name="Uchiyama I."/>
            <person name="Ito T."/>
            <person name="Fujiyama A."/>
            <person name="Inagaki F."/>
            <person name="Takami H."/>
        </authorList>
    </citation>
    <scope>NUCLEOTIDE SEQUENCE</scope>
    <source>
        <strain evidence="3">Expedition CK06-06</strain>
    </source>
</reference>
<dbReference type="InterPro" id="IPR003607">
    <property type="entry name" value="HD/PDEase_dom"/>
</dbReference>
<evidence type="ECO:0000259" key="2">
    <source>
        <dbReference type="PROSITE" id="PS51832"/>
    </source>
</evidence>
<gene>
    <name evidence="3" type="ORF">S12H4_49472</name>
</gene>
<dbReference type="PANTHER" id="PTHR43155:SF2">
    <property type="entry name" value="CYCLIC DI-GMP PHOSPHODIESTERASE PA4108"/>
    <property type="match status" value="1"/>
</dbReference>
<organism evidence="3">
    <name type="scientific">marine sediment metagenome</name>
    <dbReference type="NCBI Taxonomy" id="412755"/>
    <lineage>
        <taxon>unclassified sequences</taxon>
        <taxon>metagenomes</taxon>
        <taxon>ecological metagenomes</taxon>
    </lineage>
</organism>
<feature type="domain" description="HD" evidence="1">
    <location>
        <begin position="1"/>
        <end position="98"/>
    </location>
</feature>
<feature type="domain" description="HD-GYP" evidence="2">
    <location>
        <begin position="1"/>
        <end position="149"/>
    </location>
</feature>
<dbReference type="PROSITE" id="PS51832">
    <property type="entry name" value="HD_GYP"/>
    <property type="match status" value="1"/>
</dbReference>
<dbReference type="Pfam" id="PF13487">
    <property type="entry name" value="HD_5"/>
    <property type="match status" value="1"/>
</dbReference>
<name>X1U4K8_9ZZZZ</name>
<dbReference type="CDD" id="cd00077">
    <property type="entry name" value="HDc"/>
    <property type="match status" value="1"/>
</dbReference>